<sequence length="166" mass="18486">MLFYVKLVVFKGGVEVSVEAVKEFFKEKGYDIKIKIFEDTSTVEKAAKSLGVTPGEIAKSMLFRLKDKYIMIITAGDRKIDNKKFKDTFKTKAKMASPEEVLEVTGHPVGGVCPYGLKNPVEVYYDVSLKNYEVVYPAAGDTNAAATIKVEDLDKIVEGKWVDVCQ</sequence>
<evidence type="ECO:0000259" key="1">
    <source>
        <dbReference type="Pfam" id="PF04073"/>
    </source>
</evidence>
<dbReference type="RefSeq" id="WP_006569951.1">
    <property type="nucleotide sequence ID" value="NZ_FNBS01000084.1"/>
</dbReference>
<dbReference type="InterPro" id="IPR036754">
    <property type="entry name" value="YbaK/aa-tRNA-synt-asso_dom_sf"/>
</dbReference>
<accession>A0A1I1X7V7</accession>
<name>A0A1I1X7V7_THETY</name>
<organism evidence="2 3">
    <name type="scientific">Thermoanaerobacter thermohydrosulfuricus</name>
    <name type="common">Clostridium thermohydrosulfuricum</name>
    <dbReference type="NCBI Taxonomy" id="1516"/>
    <lineage>
        <taxon>Bacteria</taxon>
        <taxon>Bacillati</taxon>
        <taxon>Bacillota</taxon>
        <taxon>Clostridia</taxon>
        <taxon>Thermoanaerobacterales</taxon>
        <taxon>Thermoanaerobacteraceae</taxon>
        <taxon>Thermoanaerobacter</taxon>
    </lineage>
</organism>
<dbReference type="InterPro" id="IPR007214">
    <property type="entry name" value="YbaK/aa-tRNA-synth-assoc-dom"/>
</dbReference>
<dbReference type="AlphaFoldDB" id="A0A1I1X7V7"/>
<dbReference type="Proteomes" id="UP000183404">
    <property type="component" value="Unassembled WGS sequence"/>
</dbReference>
<reference evidence="2 3" key="1">
    <citation type="submission" date="2016-10" db="EMBL/GenBank/DDBJ databases">
        <authorList>
            <person name="de Groot N.N."/>
        </authorList>
    </citation>
    <scope>NUCLEOTIDE SEQUENCE [LARGE SCALE GENOMIC DNA]</scope>
    <source>
        <strain evidence="2 3">DSM 569</strain>
    </source>
</reference>
<dbReference type="PANTHER" id="PTHR30411:SF1">
    <property type="entry name" value="CYTOPLASMIC PROTEIN"/>
    <property type="match status" value="1"/>
</dbReference>
<evidence type="ECO:0000313" key="3">
    <source>
        <dbReference type="Proteomes" id="UP000183404"/>
    </source>
</evidence>
<dbReference type="CDD" id="cd04333">
    <property type="entry name" value="ProX_deacylase"/>
    <property type="match status" value="1"/>
</dbReference>
<proteinExistence type="predicted"/>
<dbReference type="EMBL" id="FNBS01000084">
    <property type="protein sequence ID" value="SDG52298.1"/>
    <property type="molecule type" value="Genomic_DNA"/>
</dbReference>
<gene>
    <name evidence="2" type="ORF">SAMN04244560_02491</name>
</gene>
<dbReference type="SUPFAM" id="SSF55826">
    <property type="entry name" value="YbaK/ProRS associated domain"/>
    <property type="match status" value="1"/>
</dbReference>
<protein>
    <submittedName>
        <fullName evidence="2">Cys-tRNA(Pro) deacylase, prolyl-tRNA editing enzyme YbaK/EbsC</fullName>
    </submittedName>
</protein>
<dbReference type="GO" id="GO:0002161">
    <property type="term" value="F:aminoacyl-tRNA deacylase activity"/>
    <property type="evidence" value="ECO:0007669"/>
    <property type="project" value="InterPro"/>
</dbReference>
<dbReference type="Pfam" id="PF04073">
    <property type="entry name" value="tRNA_edit"/>
    <property type="match status" value="1"/>
</dbReference>
<dbReference type="Gene3D" id="3.90.960.10">
    <property type="entry name" value="YbaK/aminoacyl-tRNA synthetase-associated domain"/>
    <property type="match status" value="1"/>
</dbReference>
<evidence type="ECO:0000313" key="2">
    <source>
        <dbReference type="EMBL" id="SDG52298.1"/>
    </source>
</evidence>
<feature type="domain" description="YbaK/aminoacyl-tRNA synthetase-associated" evidence="1">
    <location>
        <begin position="38"/>
        <end position="155"/>
    </location>
</feature>
<dbReference type="PANTHER" id="PTHR30411">
    <property type="entry name" value="CYTOPLASMIC PROTEIN"/>
    <property type="match status" value="1"/>
</dbReference>